<dbReference type="GO" id="GO:0003691">
    <property type="term" value="F:double-stranded telomeric DNA binding"/>
    <property type="evidence" value="ECO:0007669"/>
    <property type="project" value="TreeGrafter"/>
</dbReference>
<gene>
    <name evidence="2" type="ORF">L195_g035117</name>
</gene>
<reference evidence="2 3" key="2">
    <citation type="journal article" date="2017" name="Front. Plant Sci.">
        <title>Gene Classification and Mining of Molecular Markers Useful in Red Clover (Trifolium pratense) Breeding.</title>
        <authorList>
            <person name="Istvanek J."/>
            <person name="Dluhosova J."/>
            <person name="Dluhos P."/>
            <person name="Patkova L."/>
            <person name="Nedelnik J."/>
            <person name="Repkova J."/>
        </authorList>
    </citation>
    <scope>NUCLEOTIDE SEQUENCE [LARGE SCALE GENOMIC DNA]</scope>
    <source>
        <strain evidence="3">cv. Tatra</strain>
        <tissue evidence="2">Young leaves</tissue>
    </source>
</reference>
<feature type="coiled-coil region" evidence="1">
    <location>
        <begin position="26"/>
        <end position="120"/>
    </location>
</feature>
<dbReference type="STRING" id="57577.A0A2K3LKT4"/>
<dbReference type="PANTHER" id="PTHR18867:SF12">
    <property type="entry name" value="DNA REPAIR PROTEIN RAD50"/>
    <property type="match status" value="1"/>
</dbReference>
<dbReference type="ExpressionAtlas" id="A0A2K3LKT4">
    <property type="expression patterns" value="baseline"/>
</dbReference>
<comment type="caution">
    <text evidence="2">The sequence shown here is derived from an EMBL/GenBank/DDBJ whole genome shotgun (WGS) entry which is preliminary data.</text>
</comment>
<dbReference type="GO" id="GO:0006302">
    <property type="term" value="P:double-strand break repair"/>
    <property type="evidence" value="ECO:0007669"/>
    <property type="project" value="TreeGrafter"/>
</dbReference>
<dbReference type="GO" id="GO:0007004">
    <property type="term" value="P:telomere maintenance via telomerase"/>
    <property type="evidence" value="ECO:0007669"/>
    <property type="project" value="TreeGrafter"/>
</dbReference>
<sequence>LRESITHDQKKTESLKDQIQQLGGSIKDLDTKIDHAEKTLKHLRNLKEQINAKTTERSTLFKEQQDKHSALDEEYEESDEELMEMKTNFDEKIAIARTQINKLEREKKDISTKSDCLKNTVNESIWEISKLQTEAEAHMSLKKERDTCIQNIFARYNLGSLPKPPFSAEDALNLTNRVKSRLGDLEKDLDDKKDRVSLLDVQRLAFFAQFMDL</sequence>
<organism evidence="2 3">
    <name type="scientific">Trifolium pratense</name>
    <name type="common">Red clover</name>
    <dbReference type="NCBI Taxonomy" id="57577"/>
    <lineage>
        <taxon>Eukaryota</taxon>
        <taxon>Viridiplantae</taxon>
        <taxon>Streptophyta</taxon>
        <taxon>Embryophyta</taxon>
        <taxon>Tracheophyta</taxon>
        <taxon>Spermatophyta</taxon>
        <taxon>Magnoliopsida</taxon>
        <taxon>eudicotyledons</taxon>
        <taxon>Gunneridae</taxon>
        <taxon>Pentapetalae</taxon>
        <taxon>rosids</taxon>
        <taxon>fabids</taxon>
        <taxon>Fabales</taxon>
        <taxon>Fabaceae</taxon>
        <taxon>Papilionoideae</taxon>
        <taxon>50 kb inversion clade</taxon>
        <taxon>NPAAA clade</taxon>
        <taxon>Hologalegina</taxon>
        <taxon>IRL clade</taxon>
        <taxon>Trifolieae</taxon>
        <taxon>Trifolium</taxon>
    </lineage>
</organism>
<dbReference type="GO" id="GO:0043047">
    <property type="term" value="F:single-stranded telomeric DNA binding"/>
    <property type="evidence" value="ECO:0007669"/>
    <property type="project" value="TreeGrafter"/>
</dbReference>
<dbReference type="GO" id="GO:0070192">
    <property type="term" value="P:chromosome organization involved in meiotic cell cycle"/>
    <property type="evidence" value="ECO:0007669"/>
    <property type="project" value="TreeGrafter"/>
</dbReference>
<accession>A0A2K3LKT4</accession>
<dbReference type="GO" id="GO:0051880">
    <property type="term" value="F:G-quadruplex DNA binding"/>
    <property type="evidence" value="ECO:0007669"/>
    <property type="project" value="TreeGrafter"/>
</dbReference>
<dbReference type="GO" id="GO:0030870">
    <property type="term" value="C:Mre11 complex"/>
    <property type="evidence" value="ECO:0007669"/>
    <property type="project" value="TreeGrafter"/>
</dbReference>
<dbReference type="GO" id="GO:0000722">
    <property type="term" value="P:telomere maintenance via recombination"/>
    <property type="evidence" value="ECO:0007669"/>
    <property type="project" value="TreeGrafter"/>
</dbReference>
<dbReference type="AlphaFoldDB" id="A0A2K3LKT4"/>
<evidence type="ECO:0000313" key="3">
    <source>
        <dbReference type="Proteomes" id="UP000236291"/>
    </source>
</evidence>
<reference evidence="2 3" key="1">
    <citation type="journal article" date="2014" name="Am. J. Bot.">
        <title>Genome assembly and annotation for red clover (Trifolium pratense; Fabaceae).</title>
        <authorList>
            <person name="Istvanek J."/>
            <person name="Jaros M."/>
            <person name="Krenek A."/>
            <person name="Repkova J."/>
        </authorList>
    </citation>
    <scope>NUCLEOTIDE SEQUENCE [LARGE SCALE GENOMIC DNA]</scope>
    <source>
        <strain evidence="3">cv. Tatra</strain>
        <tissue evidence="2">Young leaves</tissue>
    </source>
</reference>
<name>A0A2K3LKT4_TRIPR</name>
<dbReference type="EMBL" id="ASHM01035368">
    <property type="protein sequence ID" value="PNX79133.1"/>
    <property type="molecule type" value="Genomic_DNA"/>
</dbReference>
<protein>
    <submittedName>
        <fullName evidence="2">DNA repair protein rad50-like</fullName>
    </submittedName>
</protein>
<feature type="non-terminal residue" evidence="2">
    <location>
        <position position="1"/>
    </location>
</feature>
<dbReference type="Proteomes" id="UP000236291">
    <property type="component" value="Unassembled WGS sequence"/>
</dbReference>
<dbReference type="PANTHER" id="PTHR18867">
    <property type="entry name" value="RAD50"/>
    <property type="match status" value="1"/>
</dbReference>
<evidence type="ECO:0000313" key="2">
    <source>
        <dbReference type="EMBL" id="PNX79133.1"/>
    </source>
</evidence>
<dbReference type="GO" id="GO:0000794">
    <property type="term" value="C:condensed nuclear chromosome"/>
    <property type="evidence" value="ECO:0007669"/>
    <property type="project" value="TreeGrafter"/>
</dbReference>
<proteinExistence type="predicted"/>
<keyword evidence="1" id="KW-0175">Coiled coil</keyword>
<evidence type="ECO:0000256" key="1">
    <source>
        <dbReference type="SAM" id="Coils"/>
    </source>
</evidence>